<name>A0A9N9R633_9NEOP</name>
<dbReference type="Proteomes" id="UP001153714">
    <property type="component" value="Chromosome 21"/>
</dbReference>
<sequence>MKSQDKNNEKILDQKENVEENIKNSGSKTNEKQEKKDCDGRKICSKNPDNVNDCDEIENLFKQPSTLKQTFILTGMEPNVGESLEFENMAMDLEIGNEVVIEEYIINETEETTCISECAEKVKPISVSNTSNLATIPPGTTVVFRDEGSLFPGKIVSFLSPYYVIAAMSRSIGGGWRWPATKQMTKIKFDDIVSTVDPAKIKIKSVGVYHLEDDLLFMEWGE</sequence>
<organism evidence="2 3">
    <name type="scientific">Diatraea saccharalis</name>
    <name type="common">sugarcane borer</name>
    <dbReference type="NCBI Taxonomy" id="40085"/>
    <lineage>
        <taxon>Eukaryota</taxon>
        <taxon>Metazoa</taxon>
        <taxon>Ecdysozoa</taxon>
        <taxon>Arthropoda</taxon>
        <taxon>Hexapoda</taxon>
        <taxon>Insecta</taxon>
        <taxon>Pterygota</taxon>
        <taxon>Neoptera</taxon>
        <taxon>Endopterygota</taxon>
        <taxon>Lepidoptera</taxon>
        <taxon>Glossata</taxon>
        <taxon>Ditrysia</taxon>
        <taxon>Pyraloidea</taxon>
        <taxon>Crambidae</taxon>
        <taxon>Crambinae</taxon>
        <taxon>Diatraea</taxon>
    </lineage>
</organism>
<gene>
    <name evidence="2" type="ORF">DIATSA_LOCUS7965</name>
</gene>
<evidence type="ECO:0000256" key="1">
    <source>
        <dbReference type="SAM" id="MobiDB-lite"/>
    </source>
</evidence>
<reference evidence="2" key="2">
    <citation type="submission" date="2022-10" db="EMBL/GenBank/DDBJ databases">
        <authorList>
            <consortium name="ENA_rothamsted_submissions"/>
            <consortium name="culmorum"/>
            <person name="King R."/>
        </authorList>
    </citation>
    <scope>NUCLEOTIDE SEQUENCE</scope>
</reference>
<feature type="region of interest" description="Disordered" evidence="1">
    <location>
        <begin position="1"/>
        <end position="42"/>
    </location>
</feature>
<feature type="compositionally biased region" description="Basic and acidic residues" evidence="1">
    <location>
        <begin position="1"/>
        <end position="22"/>
    </location>
</feature>
<proteinExistence type="predicted"/>
<evidence type="ECO:0000313" key="2">
    <source>
        <dbReference type="EMBL" id="CAG9790296.1"/>
    </source>
</evidence>
<reference evidence="2" key="1">
    <citation type="submission" date="2021-12" db="EMBL/GenBank/DDBJ databases">
        <authorList>
            <person name="King R."/>
        </authorList>
    </citation>
    <scope>NUCLEOTIDE SEQUENCE</scope>
</reference>
<dbReference type="OrthoDB" id="7415243at2759"/>
<accession>A0A9N9R633</accession>
<dbReference type="EMBL" id="OU893352">
    <property type="protein sequence ID" value="CAG9790296.1"/>
    <property type="molecule type" value="Genomic_DNA"/>
</dbReference>
<feature type="compositionally biased region" description="Basic and acidic residues" evidence="1">
    <location>
        <begin position="29"/>
        <end position="42"/>
    </location>
</feature>
<protein>
    <submittedName>
        <fullName evidence="2">Uncharacterized protein</fullName>
    </submittedName>
</protein>
<dbReference type="AlphaFoldDB" id="A0A9N9R633"/>
<keyword evidence="3" id="KW-1185">Reference proteome</keyword>
<evidence type="ECO:0000313" key="3">
    <source>
        <dbReference type="Proteomes" id="UP001153714"/>
    </source>
</evidence>